<feature type="non-terminal residue" evidence="2">
    <location>
        <position position="206"/>
    </location>
</feature>
<organism evidence="2 3">
    <name type="scientific">Nonomuraea diastatica</name>
    <dbReference type="NCBI Taxonomy" id="1848329"/>
    <lineage>
        <taxon>Bacteria</taxon>
        <taxon>Bacillati</taxon>
        <taxon>Actinomycetota</taxon>
        <taxon>Actinomycetes</taxon>
        <taxon>Streptosporangiales</taxon>
        <taxon>Streptosporangiaceae</taxon>
        <taxon>Nonomuraea</taxon>
    </lineage>
</organism>
<dbReference type="EMBL" id="SMKP01000029">
    <property type="protein sequence ID" value="TDD22034.1"/>
    <property type="molecule type" value="Genomic_DNA"/>
</dbReference>
<evidence type="ECO:0000256" key="1">
    <source>
        <dbReference type="SAM" id="MobiDB-lite"/>
    </source>
</evidence>
<proteinExistence type="predicted"/>
<reference evidence="2 3" key="1">
    <citation type="submission" date="2019-03" db="EMBL/GenBank/DDBJ databases">
        <title>Draft genome sequences of novel Actinobacteria.</title>
        <authorList>
            <person name="Sahin N."/>
            <person name="Ay H."/>
            <person name="Saygin H."/>
        </authorList>
    </citation>
    <scope>NUCLEOTIDE SEQUENCE [LARGE SCALE GENOMIC DNA]</scope>
    <source>
        <strain evidence="2 3">KC712</strain>
    </source>
</reference>
<dbReference type="Proteomes" id="UP000294543">
    <property type="component" value="Unassembled WGS sequence"/>
</dbReference>
<feature type="compositionally biased region" description="Pro residues" evidence="1">
    <location>
        <begin position="64"/>
        <end position="75"/>
    </location>
</feature>
<keyword evidence="3" id="KW-1185">Reference proteome</keyword>
<evidence type="ECO:0000313" key="2">
    <source>
        <dbReference type="EMBL" id="TDD22034.1"/>
    </source>
</evidence>
<gene>
    <name evidence="2" type="ORF">E1294_13240</name>
</gene>
<feature type="compositionally biased region" description="Low complexity" evidence="1">
    <location>
        <begin position="48"/>
        <end position="60"/>
    </location>
</feature>
<name>A0A4R4WWB3_9ACTN</name>
<accession>A0A4R4WWB3</accession>
<feature type="region of interest" description="Disordered" evidence="1">
    <location>
        <begin position="48"/>
        <end position="75"/>
    </location>
</feature>
<protein>
    <submittedName>
        <fullName evidence="2">Uncharacterized protein</fullName>
    </submittedName>
</protein>
<comment type="caution">
    <text evidence="2">The sequence shown here is derived from an EMBL/GenBank/DDBJ whole genome shotgun (WGS) entry which is preliminary data.</text>
</comment>
<evidence type="ECO:0000313" key="3">
    <source>
        <dbReference type="Proteomes" id="UP000294543"/>
    </source>
</evidence>
<dbReference type="AlphaFoldDB" id="A0A4R4WWB3"/>
<sequence>MRRSARLAATGRDARLPVIGNRASRPMPVIGLAVLLAGCACAGPAPTAPPGTAGPSSGGAITPRPRPGAPLPPIPAVPARCPQPPPSADDLRPEPAAASAWRVLWRDEHPGALDDLAVGRDGAVWVAHSTQRVSAGVTETRFAGLQRWDGRRRRSFPLPGAQVTALGAISRDQAWAYGSMGGQPGLVAAYTDDTLVPRHLITSPPA</sequence>